<dbReference type="EC" id="6.3.2.13" evidence="12 17"/>
<dbReference type="GO" id="GO:0008360">
    <property type="term" value="P:regulation of cell shape"/>
    <property type="evidence" value="ECO:0007669"/>
    <property type="project" value="UniProtKB-KW"/>
</dbReference>
<evidence type="ECO:0000313" key="22">
    <source>
        <dbReference type="EMBL" id="SMQ60727.1"/>
    </source>
</evidence>
<dbReference type="GO" id="GO:0000287">
    <property type="term" value="F:magnesium ion binding"/>
    <property type="evidence" value="ECO:0007669"/>
    <property type="project" value="UniProtKB-UniRule"/>
</dbReference>
<evidence type="ECO:0000256" key="2">
    <source>
        <dbReference type="ARBA" id="ARBA00022490"/>
    </source>
</evidence>
<dbReference type="SUPFAM" id="SSF53623">
    <property type="entry name" value="MurD-like peptide ligases, catalytic domain"/>
    <property type="match status" value="1"/>
</dbReference>
<gene>
    <name evidence="17" type="primary">murE</name>
    <name evidence="22" type="ORF">SAMN06297229_0459</name>
</gene>
<dbReference type="InterPro" id="IPR005761">
    <property type="entry name" value="UDP-N-AcMur-Glu-dNH2Pim_ligase"/>
</dbReference>
<dbReference type="Pfam" id="PF01225">
    <property type="entry name" value="Mur_ligase"/>
    <property type="match status" value="1"/>
</dbReference>
<evidence type="ECO:0000256" key="14">
    <source>
        <dbReference type="ARBA" id="ARBA00075482"/>
    </source>
</evidence>
<feature type="modified residue" description="N6-carboxylysine" evidence="17">
    <location>
        <position position="219"/>
    </location>
</feature>
<protein>
    <recommendedName>
        <fullName evidence="13 17">UDP-N-acetylmuramoyl-L-alanyl-D-glutamate--2,6-diaminopimelate ligase</fullName>
        <ecNumber evidence="12 17">6.3.2.13</ecNumber>
    </recommendedName>
    <alternativeName>
        <fullName evidence="14 17">Meso-A2pm-adding enzyme</fullName>
    </alternativeName>
    <alternativeName>
        <fullName evidence="15 17">Meso-diaminopimelate-adding enzyme</fullName>
    </alternativeName>
    <alternativeName>
        <fullName evidence="16 17">UDP-MurNAc-L-Ala-D-Glu:meso-diaminopimelate ligase</fullName>
    </alternativeName>
    <alternativeName>
        <fullName evidence="17">UDP-MurNAc-tripeptide synthetase</fullName>
    </alternativeName>
    <alternativeName>
        <fullName evidence="17">UDP-N-acetylmuramyl-tripeptide synthetase</fullName>
    </alternativeName>
</protein>
<evidence type="ECO:0000256" key="4">
    <source>
        <dbReference type="ARBA" id="ARBA00022618"/>
    </source>
</evidence>
<dbReference type="InterPro" id="IPR004101">
    <property type="entry name" value="Mur_ligase_C"/>
</dbReference>
<feature type="binding site" evidence="17">
    <location>
        <position position="470"/>
    </location>
    <ligand>
        <name>meso-2,6-diaminopimelate</name>
        <dbReference type="ChEBI" id="CHEBI:57791"/>
    </ligand>
</feature>
<evidence type="ECO:0000256" key="6">
    <source>
        <dbReference type="ARBA" id="ARBA00022840"/>
    </source>
</evidence>
<feature type="short sequence motif" description="Meso-diaminopimelate recognition motif" evidence="17">
    <location>
        <begin position="415"/>
        <end position="418"/>
    </location>
</feature>
<dbReference type="InterPro" id="IPR036615">
    <property type="entry name" value="Mur_ligase_C_dom_sf"/>
</dbReference>
<dbReference type="NCBIfam" id="NF001123">
    <property type="entry name" value="PRK00139.1-1"/>
    <property type="match status" value="1"/>
</dbReference>
<evidence type="ECO:0000256" key="7">
    <source>
        <dbReference type="ARBA" id="ARBA00022960"/>
    </source>
</evidence>
<evidence type="ECO:0000256" key="11">
    <source>
        <dbReference type="ARBA" id="ARBA00050251"/>
    </source>
</evidence>
<comment type="similarity">
    <text evidence="1 17">Belongs to the MurCDEF family. MurE subfamily.</text>
</comment>
<feature type="binding site" evidence="17">
    <location>
        <position position="187"/>
    </location>
    <ligand>
        <name>UDP-N-acetyl-alpha-D-muramoyl-L-alanyl-D-glutamate</name>
        <dbReference type="ChEBI" id="CHEBI:83900"/>
    </ligand>
</feature>
<keyword evidence="4 17" id="KW-0132">Cell division</keyword>
<feature type="domain" description="Mur ligase C-terminal" evidence="20">
    <location>
        <begin position="342"/>
        <end position="468"/>
    </location>
</feature>
<dbReference type="AlphaFoldDB" id="A0A1Y6EDT2"/>
<comment type="caution">
    <text evidence="17">Lacks conserved residue(s) required for the propagation of feature annotation.</text>
</comment>
<evidence type="ECO:0000256" key="12">
    <source>
        <dbReference type="ARBA" id="ARBA00066633"/>
    </source>
</evidence>
<dbReference type="InterPro" id="IPR036565">
    <property type="entry name" value="Mur-like_cat_sf"/>
</dbReference>
<name>A0A1Y6EDT2_9GAMM</name>
<dbReference type="SUPFAM" id="SSF53244">
    <property type="entry name" value="MurD-like peptide ligases, peptide-binding domain"/>
    <property type="match status" value="1"/>
</dbReference>
<dbReference type="PANTHER" id="PTHR23135">
    <property type="entry name" value="MUR LIGASE FAMILY MEMBER"/>
    <property type="match status" value="1"/>
</dbReference>
<feature type="binding site" evidence="17">
    <location>
        <begin position="152"/>
        <end position="153"/>
    </location>
    <ligand>
        <name>UDP-N-acetyl-alpha-D-muramoyl-L-alanyl-D-glutamate</name>
        <dbReference type="ChEBI" id="CHEBI:83900"/>
    </ligand>
</feature>
<comment type="function">
    <text evidence="17">Catalyzes the addition of meso-diaminopimelic acid to the nucleotide precursor UDP-N-acetylmuramoyl-L-alanyl-D-glutamate (UMAG) in the biosynthesis of bacterial cell-wall peptidoglycan.</text>
</comment>
<dbReference type="EMBL" id="FXWH01000001">
    <property type="protein sequence ID" value="SMQ60727.1"/>
    <property type="molecule type" value="Genomic_DNA"/>
</dbReference>
<dbReference type="Gene3D" id="3.40.1390.10">
    <property type="entry name" value="MurE/MurF, N-terminal domain"/>
    <property type="match status" value="1"/>
</dbReference>
<proteinExistence type="inferred from homology"/>
<dbReference type="PROSITE" id="PS01011">
    <property type="entry name" value="FOLYLPOLYGLU_SYNT_1"/>
    <property type="match status" value="1"/>
</dbReference>
<dbReference type="Gene3D" id="3.90.190.20">
    <property type="entry name" value="Mur ligase, C-terminal domain"/>
    <property type="match status" value="1"/>
</dbReference>
<keyword evidence="5 17" id="KW-0547">Nucleotide-binding</keyword>
<evidence type="ECO:0000256" key="8">
    <source>
        <dbReference type="ARBA" id="ARBA00022984"/>
    </source>
</evidence>
<feature type="domain" description="Mur ligase central" evidence="21">
    <location>
        <begin position="108"/>
        <end position="318"/>
    </location>
</feature>
<feature type="binding site" evidence="17">
    <location>
        <position position="179"/>
    </location>
    <ligand>
        <name>UDP-N-acetyl-alpha-D-muramoyl-L-alanyl-D-glutamate</name>
        <dbReference type="ChEBI" id="CHEBI:83900"/>
    </ligand>
</feature>
<feature type="binding site" evidence="17">
    <location>
        <position position="466"/>
    </location>
    <ligand>
        <name>meso-2,6-diaminopimelate</name>
        <dbReference type="ChEBI" id="CHEBI:57791"/>
    </ligand>
</feature>
<dbReference type="FunFam" id="3.90.190.20:FF:000006">
    <property type="entry name" value="UDP-N-acetylmuramoyl-L-alanyl-D-glutamate--2,6-diaminopimelate ligase"/>
    <property type="match status" value="1"/>
</dbReference>
<dbReference type="RefSeq" id="WP_086433636.1">
    <property type="nucleotide sequence ID" value="NZ_FXWH01000001.1"/>
</dbReference>
<dbReference type="GO" id="GO:0009252">
    <property type="term" value="P:peptidoglycan biosynthetic process"/>
    <property type="evidence" value="ECO:0007669"/>
    <property type="project" value="UniProtKB-UniRule"/>
</dbReference>
<dbReference type="Gene3D" id="3.40.1190.10">
    <property type="entry name" value="Mur-like, catalytic domain"/>
    <property type="match status" value="1"/>
</dbReference>
<comment type="catalytic activity">
    <reaction evidence="11 17">
        <text>UDP-N-acetyl-alpha-D-muramoyl-L-alanyl-D-glutamate + meso-2,6-diaminopimelate + ATP = UDP-N-acetyl-alpha-D-muramoyl-L-alanyl-gamma-D-glutamyl-meso-2,6-diaminopimelate + ADP + phosphate + H(+)</text>
        <dbReference type="Rhea" id="RHEA:23676"/>
        <dbReference type="ChEBI" id="CHEBI:15378"/>
        <dbReference type="ChEBI" id="CHEBI:30616"/>
        <dbReference type="ChEBI" id="CHEBI:43474"/>
        <dbReference type="ChEBI" id="CHEBI:57791"/>
        <dbReference type="ChEBI" id="CHEBI:83900"/>
        <dbReference type="ChEBI" id="CHEBI:83905"/>
        <dbReference type="ChEBI" id="CHEBI:456216"/>
        <dbReference type="EC" id="6.3.2.13"/>
    </reaction>
</comment>
<dbReference type="GO" id="GO:0051301">
    <property type="term" value="P:cell division"/>
    <property type="evidence" value="ECO:0007669"/>
    <property type="project" value="UniProtKB-KW"/>
</dbReference>
<evidence type="ECO:0000256" key="9">
    <source>
        <dbReference type="ARBA" id="ARBA00023306"/>
    </source>
</evidence>
<evidence type="ECO:0000256" key="18">
    <source>
        <dbReference type="RuleBase" id="RU004135"/>
    </source>
</evidence>
<feature type="binding site" evidence="17">
    <location>
        <begin position="415"/>
        <end position="418"/>
    </location>
    <ligand>
        <name>meso-2,6-diaminopimelate</name>
        <dbReference type="ChEBI" id="CHEBI:57791"/>
    </ligand>
</feature>
<dbReference type="GO" id="GO:0005524">
    <property type="term" value="F:ATP binding"/>
    <property type="evidence" value="ECO:0007669"/>
    <property type="project" value="UniProtKB-UniRule"/>
</dbReference>
<reference evidence="23" key="1">
    <citation type="submission" date="2017-04" db="EMBL/GenBank/DDBJ databases">
        <authorList>
            <person name="Varghese N."/>
            <person name="Submissions S."/>
        </authorList>
    </citation>
    <scope>NUCLEOTIDE SEQUENCE [LARGE SCALE GENOMIC DNA]</scope>
</reference>
<comment type="pathway">
    <text evidence="17 18">Cell wall biogenesis; peptidoglycan biosynthesis.</text>
</comment>
<dbReference type="Proteomes" id="UP000194450">
    <property type="component" value="Unassembled WGS sequence"/>
</dbReference>
<evidence type="ECO:0000256" key="13">
    <source>
        <dbReference type="ARBA" id="ARBA00072883"/>
    </source>
</evidence>
<keyword evidence="7 17" id="KW-0133">Cell shape</keyword>
<comment type="PTM">
    <text evidence="17">Carboxylation is probably crucial for Mg(2+) binding and, consequently, for the gamma-phosphate positioning of ATP.</text>
</comment>
<feature type="binding site" evidence="17">
    <location>
        <begin position="110"/>
        <end position="116"/>
    </location>
    <ligand>
        <name>ATP</name>
        <dbReference type="ChEBI" id="CHEBI:30616"/>
    </ligand>
</feature>
<evidence type="ECO:0000256" key="15">
    <source>
        <dbReference type="ARBA" id="ARBA00076158"/>
    </source>
</evidence>
<keyword evidence="3 17" id="KW-0436">Ligase</keyword>
<organism evidence="22 23">
    <name type="scientific">Pseudidiomarina planktonica</name>
    <dbReference type="NCBI Taxonomy" id="1323738"/>
    <lineage>
        <taxon>Bacteria</taxon>
        <taxon>Pseudomonadati</taxon>
        <taxon>Pseudomonadota</taxon>
        <taxon>Gammaproteobacteria</taxon>
        <taxon>Alteromonadales</taxon>
        <taxon>Idiomarinaceae</taxon>
        <taxon>Pseudidiomarina</taxon>
    </lineage>
</organism>
<dbReference type="InterPro" id="IPR000713">
    <property type="entry name" value="Mur_ligase_N"/>
</dbReference>
<evidence type="ECO:0000256" key="17">
    <source>
        <dbReference type="HAMAP-Rule" id="MF_00208"/>
    </source>
</evidence>
<dbReference type="InterPro" id="IPR018109">
    <property type="entry name" value="Folylpolyglutamate_synth_CS"/>
</dbReference>
<feature type="binding site" evidence="17">
    <location>
        <position position="391"/>
    </location>
    <ligand>
        <name>meso-2,6-diaminopimelate</name>
        <dbReference type="ChEBI" id="CHEBI:57791"/>
    </ligand>
</feature>
<feature type="binding site" evidence="17">
    <location>
        <position position="185"/>
    </location>
    <ligand>
        <name>UDP-N-acetyl-alpha-D-muramoyl-L-alanyl-D-glutamate</name>
        <dbReference type="ChEBI" id="CHEBI:83900"/>
    </ligand>
</feature>
<dbReference type="SUPFAM" id="SSF63418">
    <property type="entry name" value="MurE/MurF N-terminal domain"/>
    <property type="match status" value="1"/>
</dbReference>
<dbReference type="UniPathway" id="UPA00219"/>
<evidence type="ECO:0000256" key="16">
    <source>
        <dbReference type="ARBA" id="ARBA00081560"/>
    </source>
</evidence>
<dbReference type="HAMAP" id="MF_00208">
    <property type="entry name" value="MurE"/>
    <property type="match status" value="1"/>
</dbReference>
<dbReference type="GO" id="GO:0004326">
    <property type="term" value="F:tetrahydrofolylpolyglutamate synthase activity"/>
    <property type="evidence" value="ECO:0007669"/>
    <property type="project" value="InterPro"/>
</dbReference>
<dbReference type="NCBIfam" id="NF001124">
    <property type="entry name" value="PRK00139.1-2"/>
    <property type="match status" value="1"/>
</dbReference>
<evidence type="ECO:0000256" key="1">
    <source>
        <dbReference type="ARBA" id="ARBA00005898"/>
    </source>
</evidence>
<dbReference type="NCBIfam" id="NF001126">
    <property type="entry name" value="PRK00139.1-4"/>
    <property type="match status" value="1"/>
</dbReference>
<keyword evidence="2 17" id="KW-0963">Cytoplasm</keyword>
<keyword evidence="17" id="KW-0460">Magnesium</keyword>
<dbReference type="GO" id="GO:0008765">
    <property type="term" value="F:UDP-N-acetylmuramoylalanyl-D-glutamate-2,6-diaminopimelate ligase activity"/>
    <property type="evidence" value="ECO:0007669"/>
    <property type="project" value="UniProtKB-UniRule"/>
</dbReference>
<dbReference type="Pfam" id="PF08245">
    <property type="entry name" value="Mur_ligase_M"/>
    <property type="match status" value="1"/>
</dbReference>
<dbReference type="PANTHER" id="PTHR23135:SF4">
    <property type="entry name" value="UDP-N-ACETYLMURAMOYL-L-ALANYL-D-GLUTAMATE--2,6-DIAMINOPIMELATE LIGASE MURE HOMOLOG, CHLOROPLASTIC"/>
    <property type="match status" value="1"/>
</dbReference>
<dbReference type="GO" id="GO:0005737">
    <property type="term" value="C:cytoplasm"/>
    <property type="evidence" value="ECO:0007669"/>
    <property type="project" value="UniProtKB-SubCell"/>
</dbReference>
<dbReference type="GO" id="GO:0071555">
    <property type="term" value="P:cell wall organization"/>
    <property type="evidence" value="ECO:0007669"/>
    <property type="project" value="UniProtKB-KW"/>
</dbReference>
<evidence type="ECO:0000313" key="23">
    <source>
        <dbReference type="Proteomes" id="UP000194450"/>
    </source>
</evidence>
<comment type="subcellular location">
    <subcellularLocation>
        <location evidence="17 18">Cytoplasm</location>
    </subcellularLocation>
</comment>
<dbReference type="InterPro" id="IPR035911">
    <property type="entry name" value="MurE/MurF_N"/>
</dbReference>
<dbReference type="Pfam" id="PF02875">
    <property type="entry name" value="Mur_ligase_C"/>
    <property type="match status" value="1"/>
</dbReference>
<evidence type="ECO:0000256" key="3">
    <source>
        <dbReference type="ARBA" id="ARBA00022598"/>
    </source>
</evidence>
<keyword evidence="10 17" id="KW-0961">Cell wall biogenesis/degradation</keyword>
<evidence type="ECO:0000259" key="21">
    <source>
        <dbReference type="Pfam" id="PF08245"/>
    </source>
</evidence>
<evidence type="ECO:0000256" key="10">
    <source>
        <dbReference type="ARBA" id="ARBA00023316"/>
    </source>
</evidence>
<sequence>MIKLTRLLPNYPLLLPDLEVTGMKLDSRQVASGDLFVAIPGYQSDGRDYIDQAIAAGARAVIAEADMAEVRNRNGVPIIAVTGLRNQLSLLAGRFFGHPSKQLRLIGVTGTNGKTSVTHILAQLLQRIGEISGVIGTTGSGMIGRLVPEQHTTPDAIAVQQRLAALRAEGATAVAMEVSSHALIQGRVDALEFELAAITNISRDHLDYHGTMANYEAAKLRLFTDLEPCQMVLNDDDALCAAWSEQLPAAWHYGVTHAEANGAANAGQNSSTRRLLATDIVFEDHGTRFTVTDAEASYEVESPLLGQFNVYNVLTALTSLRALGYNLAHACAQVKHLQPVPGRMETFFTDGEPLAVVDYAHTPDALQQVLSALRRHCRGQLWCVFGCGGDRDRGKRPQMGSVAAELADQVVVTDDNPRTEAPEHIVQDILTGIAKRENVQVVMGREQAVLETLARAGADDVVLLAGKGHEDYQVIGQQRHPYHEREVVAAYMQQHGAQVAGGNT</sequence>
<dbReference type="NCBIfam" id="TIGR01085">
    <property type="entry name" value="murE"/>
    <property type="match status" value="1"/>
</dbReference>
<keyword evidence="23" id="KW-1185">Reference proteome</keyword>
<keyword evidence="6 17" id="KW-0067">ATP-binding</keyword>
<evidence type="ECO:0000259" key="19">
    <source>
        <dbReference type="Pfam" id="PF01225"/>
    </source>
</evidence>
<accession>A0A1Y6EDT2</accession>
<feature type="binding site" evidence="17">
    <location>
        <position position="25"/>
    </location>
    <ligand>
        <name>UDP-N-acetyl-alpha-D-muramoyl-L-alanyl-D-glutamate</name>
        <dbReference type="ChEBI" id="CHEBI:83900"/>
    </ligand>
</feature>
<dbReference type="OrthoDB" id="9800958at2"/>
<evidence type="ECO:0000259" key="20">
    <source>
        <dbReference type="Pfam" id="PF02875"/>
    </source>
</evidence>
<dbReference type="InterPro" id="IPR013221">
    <property type="entry name" value="Mur_ligase_cen"/>
</dbReference>
<evidence type="ECO:0000256" key="5">
    <source>
        <dbReference type="ARBA" id="ARBA00022741"/>
    </source>
</evidence>
<comment type="cofactor">
    <cofactor evidence="17">
        <name>Mg(2+)</name>
        <dbReference type="ChEBI" id="CHEBI:18420"/>
    </cofactor>
</comment>
<feature type="binding site" evidence="17">
    <location>
        <position position="27"/>
    </location>
    <ligand>
        <name>UDP-N-acetyl-alpha-D-muramoyl-L-alanyl-D-glutamate</name>
        <dbReference type="ChEBI" id="CHEBI:83900"/>
    </ligand>
</feature>
<keyword evidence="9 17" id="KW-0131">Cell cycle</keyword>
<keyword evidence="8 17" id="KW-0573">Peptidoglycan synthesis</keyword>
<feature type="domain" description="Mur ligase N-terminal catalytic" evidence="19">
    <location>
        <begin position="19"/>
        <end position="95"/>
    </location>
</feature>